<dbReference type="GO" id="GO:0008168">
    <property type="term" value="F:methyltransferase activity"/>
    <property type="evidence" value="ECO:0007669"/>
    <property type="project" value="UniProtKB-KW"/>
</dbReference>
<protein>
    <submittedName>
        <fullName evidence="1 2">SAM-dependent methyltransferase</fullName>
    </submittedName>
</protein>
<name>A0A317U385_9GAMM</name>
<keyword evidence="4" id="KW-1185">Reference proteome</keyword>
<dbReference type="Proteomes" id="UP000287374">
    <property type="component" value="Unassembled WGS sequence"/>
</dbReference>
<evidence type="ECO:0000313" key="3">
    <source>
        <dbReference type="Proteomes" id="UP000247152"/>
    </source>
</evidence>
<organism evidence="1 3">
    <name type="scientific">Legionella qingyii</name>
    <dbReference type="NCBI Taxonomy" id="2184757"/>
    <lineage>
        <taxon>Bacteria</taxon>
        <taxon>Pseudomonadati</taxon>
        <taxon>Pseudomonadota</taxon>
        <taxon>Gammaproteobacteria</taxon>
        <taxon>Legionellales</taxon>
        <taxon>Legionellaceae</taxon>
        <taxon>Legionella</taxon>
    </lineage>
</organism>
<dbReference type="EMBL" id="QHJG01000010">
    <property type="protein sequence ID" value="PWY56181.1"/>
    <property type="molecule type" value="Genomic_DNA"/>
</dbReference>
<gene>
    <name evidence="1" type="ORF">DGG96_07515</name>
    <name evidence="2" type="ORF">ELY20_09890</name>
</gene>
<dbReference type="InterPro" id="IPR029063">
    <property type="entry name" value="SAM-dependent_MTases_sf"/>
</dbReference>
<comment type="caution">
    <text evidence="1">The sequence shown here is derived from an EMBL/GenBank/DDBJ whole genome shotgun (WGS) entry which is preliminary data.</text>
</comment>
<reference evidence="1 3" key="1">
    <citation type="submission" date="2018-05" db="EMBL/GenBank/DDBJ databases">
        <title>Legionella qingyii sp.nov., whole genome shotgun sequence.</title>
        <authorList>
            <person name="Wu H."/>
            <person name="Zhu Q."/>
            <person name="Hu C."/>
        </authorList>
    </citation>
    <scope>NUCLEOTIDE SEQUENCE [LARGE SCALE GENOMIC DNA]</scope>
    <source>
        <strain evidence="1 3">HEB18</strain>
    </source>
</reference>
<accession>A0A317U385</accession>
<reference evidence="2 4" key="2">
    <citation type="submission" date="2018-12" db="EMBL/GenBank/DDBJ databases">
        <title>Legionella sp,whole genome shotgun sequence.</title>
        <authorList>
            <person name="Wu H."/>
        </authorList>
    </citation>
    <scope>NUCLEOTIDE SEQUENCE [LARGE SCALE GENOMIC DNA]</scope>
    <source>
        <strain evidence="2">Km489</strain>
        <strain evidence="4">km489</strain>
    </source>
</reference>
<evidence type="ECO:0000313" key="4">
    <source>
        <dbReference type="Proteomes" id="UP000287374"/>
    </source>
</evidence>
<proteinExistence type="predicted"/>
<dbReference type="AlphaFoldDB" id="A0A317U385"/>
<dbReference type="OrthoDB" id="5651349at2"/>
<keyword evidence="1" id="KW-0489">Methyltransferase</keyword>
<dbReference type="CDD" id="cd02440">
    <property type="entry name" value="AdoMet_MTases"/>
    <property type="match status" value="1"/>
</dbReference>
<evidence type="ECO:0000313" key="1">
    <source>
        <dbReference type="EMBL" id="PWY56181.1"/>
    </source>
</evidence>
<dbReference type="EMBL" id="RZGX01000012">
    <property type="protein sequence ID" value="RUR22302.1"/>
    <property type="molecule type" value="Genomic_DNA"/>
</dbReference>
<dbReference type="Proteomes" id="UP000247152">
    <property type="component" value="Unassembled WGS sequence"/>
</dbReference>
<dbReference type="Gene3D" id="3.40.50.150">
    <property type="entry name" value="Vaccinia Virus protein VP39"/>
    <property type="match status" value="1"/>
</dbReference>
<dbReference type="GO" id="GO:0032259">
    <property type="term" value="P:methylation"/>
    <property type="evidence" value="ECO:0007669"/>
    <property type="project" value="UniProtKB-KW"/>
</dbReference>
<keyword evidence="1" id="KW-0808">Transferase</keyword>
<evidence type="ECO:0000313" key="2">
    <source>
        <dbReference type="EMBL" id="RUR22302.1"/>
    </source>
</evidence>
<dbReference type="SUPFAM" id="SSF53335">
    <property type="entry name" value="S-adenosyl-L-methionine-dependent methyltransferases"/>
    <property type="match status" value="1"/>
</dbReference>
<dbReference type="Pfam" id="PF13489">
    <property type="entry name" value="Methyltransf_23"/>
    <property type="match status" value="1"/>
</dbReference>
<sequence>MPIISLLSQSLNQETSVLTSDTKIQSSDQNDPQVLKPNQIIKLLKSSARRNEAKNVFLYAFADIDQKAVFDLMKTLYAYPIDIPDTEIAQVIYQWYLTVGMQNKMGFPMTDKEYQESKSANIARIITTGLSPQNRAKLKGKALLDIGAGDCAMTYLVSKHLGMEGNAIDIQSEIDWGGENSSDKKSKNDYMAQISNHYIYDGNDLLGALKEKKFAIVMYNHSLHHFPGFQAQFESLKQASQILEPGGVLFLSEHANCFDDDILDLSHILLNLRYSIDKKQISSPEAAMKALIKFKLEYQSHYLSKNILDVIAKQLGLTLIKEEIRSVTDVAKATFFCFVKKSPREELTYSPYFFDTDKTSRLHHHIKTYDQELPQRTYSAEL</sequence>